<dbReference type="InterPro" id="IPR024224">
    <property type="entry name" value="DENND6"/>
</dbReference>
<gene>
    <name evidence="4" type="ORF">BCR41DRAFT_364424</name>
</gene>
<dbReference type="PANTHER" id="PTHR13677">
    <property type="entry name" value="LD41638P"/>
    <property type="match status" value="1"/>
</dbReference>
<keyword evidence="5" id="KW-1185">Reference proteome</keyword>
<feature type="domain" description="UDENN" evidence="3">
    <location>
        <begin position="178"/>
        <end position="645"/>
    </location>
</feature>
<name>A0A1Y2G6F3_9FUNG</name>
<comment type="caution">
    <text evidence="4">The sequence shown here is derived from an EMBL/GenBank/DDBJ whole genome shotgun (WGS) entry which is preliminary data.</text>
</comment>
<dbReference type="PROSITE" id="PS50211">
    <property type="entry name" value="DENN"/>
    <property type="match status" value="1"/>
</dbReference>
<proteinExistence type="inferred from homology"/>
<feature type="compositionally biased region" description="Polar residues" evidence="2">
    <location>
        <begin position="717"/>
        <end position="733"/>
    </location>
</feature>
<evidence type="ECO:0000313" key="5">
    <source>
        <dbReference type="Proteomes" id="UP000193648"/>
    </source>
</evidence>
<feature type="region of interest" description="Disordered" evidence="2">
    <location>
        <begin position="62"/>
        <end position="88"/>
    </location>
</feature>
<evidence type="ECO:0000259" key="3">
    <source>
        <dbReference type="PROSITE" id="PS50211"/>
    </source>
</evidence>
<sequence>MSYTRDPPAPTPSLPTSSPSHRGSSSTSSTDLKSKHLSTPYNMQSISTDSLPTLFGATSLRRTNSNVVSRSRTPRTTRTTSPTSISASISSTSIDNTATTTSLQKATTLNAPLASVPVSSSSAKPAKVTTATATTIGRRPVIDVIPESFEIDAGHARRSSSWDIMDMLAIDQLRQWMVCFCVVNFDLEKGQAIEAVYPPSEFTPEESKNICFSSFPDSNTFDVGDTVFNFRIRSATAGRAATGPTTDAGFLYGYVFFRQKQDPSIRRGYFQKSVVLLSQHPFIGLFSKLVSVLGPAYFEVGKPMLEAAFHNMATWRAPTTDSIMELPFMGTLYQVQLAKPHQPQLLETAPFEIATFHPDTHILSSVPMNGGLYKHFQDLVPDLWLCWELMTLAEPIMLIGTSPEVCSESVASLVDLINPIPYCGDYRPYFTIQDTDFKSFCNKSSPPSSIVLGVTNPFFAKTLEHWPHIIKIGKPMNRRPNTKLMNDGSIGKAGASPRLGKPGSLDFVQGVVSKRKGAIAKDTNLLCMLAEATANRSSPEYLLDNILRKHFATLTEKFLVPLNRYFATLVPSDISLSSSSQFPHIAPFKQQTFLKFLSKNPPAISFKTSTFKSNSEACQSFYKDFLKCGNFATWLRLRTIAAQNELRRRYLEILSLGDVVGWVKGRNEVELVDLLVRMREELGNPANDKADLLNLNPSRTKKSSRTRSDLSREGSYSPYSPQNSESEIGNSDSGNGGAWSDDLISQYDRYSYGRQQQRNDRNDSGSSSSSGSETESTITPSSKITSSSAINGSQNSLSAPTSNGGITSGSIGPKAIPSSRRRVDNGSLGQGQYSNASSFSSSSSPRTTPSRSSSSSSLNFDNREREREVQGFNNNNGNNSSNNTLGNSNGSSSSTLKQDSRESSPERDYKRYAPEASAIKATTKQKEQLRDQIRLLIEALPVDLRESLLANEAKKRPMTTMSIEGY</sequence>
<dbReference type="InterPro" id="IPR037516">
    <property type="entry name" value="Tripartite_DENN"/>
</dbReference>
<feature type="compositionally biased region" description="Low complexity" evidence="2">
    <location>
        <begin position="764"/>
        <end position="788"/>
    </location>
</feature>
<dbReference type="RefSeq" id="XP_021875682.1">
    <property type="nucleotide sequence ID" value="XM_022026024.1"/>
</dbReference>
<dbReference type="Pfam" id="PF09794">
    <property type="entry name" value="Avl9"/>
    <property type="match status" value="1"/>
</dbReference>
<dbReference type="PANTHER" id="PTHR13677:SF0">
    <property type="entry name" value="LD41638P"/>
    <property type="match status" value="1"/>
</dbReference>
<dbReference type="EMBL" id="MCFF01000072">
    <property type="protein sequence ID" value="ORY98253.1"/>
    <property type="molecule type" value="Genomic_DNA"/>
</dbReference>
<dbReference type="InParanoid" id="A0A1Y2G6F3"/>
<dbReference type="OrthoDB" id="10265409at2759"/>
<feature type="compositionally biased region" description="Polar residues" evidence="2">
    <location>
        <begin position="789"/>
        <end position="800"/>
    </location>
</feature>
<feature type="compositionally biased region" description="Basic and acidic residues" evidence="2">
    <location>
        <begin position="898"/>
        <end position="913"/>
    </location>
</feature>
<protein>
    <recommendedName>
        <fullName evidence="3">UDENN domain-containing protein</fullName>
    </recommendedName>
</protein>
<dbReference type="InterPro" id="IPR018307">
    <property type="entry name" value="ABL9/DENND6_dom"/>
</dbReference>
<dbReference type="AlphaFoldDB" id="A0A1Y2G6F3"/>
<evidence type="ECO:0000256" key="2">
    <source>
        <dbReference type="SAM" id="MobiDB-lite"/>
    </source>
</evidence>
<feature type="compositionally biased region" description="Low complexity" evidence="2">
    <location>
        <begin position="873"/>
        <end position="896"/>
    </location>
</feature>
<dbReference type="GeneID" id="33567867"/>
<accession>A0A1Y2G6F3</accession>
<reference evidence="4 5" key="1">
    <citation type="submission" date="2016-07" db="EMBL/GenBank/DDBJ databases">
        <title>Pervasive Adenine N6-methylation of Active Genes in Fungi.</title>
        <authorList>
            <consortium name="DOE Joint Genome Institute"/>
            <person name="Mondo S.J."/>
            <person name="Dannebaum R.O."/>
            <person name="Kuo R.C."/>
            <person name="Labutti K."/>
            <person name="Haridas S."/>
            <person name="Kuo A."/>
            <person name="Salamov A."/>
            <person name="Ahrendt S.R."/>
            <person name="Lipzen A."/>
            <person name="Sullivan W."/>
            <person name="Andreopoulos W.B."/>
            <person name="Clum A."/>
            <person name="Lindquist E."/>
            <person name="Daum C."/>
            <person name="Ramamoorthy G.K."/>
            <person name="Gryganskyi A."/>
            <person name="Culley D."/>
            <person name="Magnuson J.K."/>
            <person name="James T.Y."/>
            <person name="O'Malley M.A."/>
            <person name="Stajich J.E."/>
            <person name="Spatafora J.W."/>
            <person name="Visel A."/>
            <person name="Grigoriev I.V."/>
        </authorList>
    </citation>
    <scope>NUCLEOTIDE SEQUENCE [LARGE SCALE GENOMIC DNA]</scope>
    <source>
        <strain evidence="4 5">NRRL 3116</strain>
    </source>
</reference>
<feature type="region of interest" description="Disordered" evidence="2">
    <location>
        <begin position="686"/>
        <end position="923"/>
    </location>
</feature>
<dbReference type="GO" id="GO:0055037">
    <property type="term" value="C:recycling endosome"/>
    <property type="evidence" value="ECO:0007669"/>
    <property type="project" value="TreeGrafter"/>
</dbReference>
<evidence type="ECO:0000313" key="4">
    <source>
        <dbReference type="EMBL" id="ORY98253.1"/>
    </source>
</evidence>
<feature type="compositionally biased region" description="Low complexity" evidence="2">
    <location>
        <begin position="14"/>
        <end position="31"/>
    </location>
</feature>
<comment type="similarity">
    <text evidence="1">Belongs to the DENND6 family.</text>
</comment>
<dbReference type="Proteomes" id="UP000193648">
    <property type="component" value="Unassembled WGS sequence"/>
</dbReference>
<feature type="compositionally biased region" description="Low complexity" evidence="2">
    <location>
        <begin position="801"/>
        <end position="812"/>
    </location>
</feature>
<dbReference type="GO" id="GO:0005085">
    <property type="term" value="F:guanyl-nucleotide exchange factor activity"/>
    <property type="evidence" value="ECO:0007669"/>
    <property type="project" value="InterPro"/>
</dbReference>
<feature type="compositionally biased region" description="Low complexity" evidence="2">
    <location>
        <begin position="837"/>
        <end position="857"/>
    </location>
</feature>
<feature type="region of interest" description="Disordered" evidence="2">
    <location>
        <begin position="1"/>
        <end position="36"/>
    </location>
</feature>
<evidence type="ECO:0000256" key="1">
    <source>
        <dbReference type="ARBA" id="ARBA00007159"/>
    </source>
</evidence>
<organism evidence="4 5">
    <name type="scientific">Lobosporangium transversale</name>
    <dbReference type="NCBI Taxonomy" id="64571"/>
    <lineage>
        <taxon>Eukaryota</taxon>
        <taxon>Fungi</taxon>
        <taxon>Fungi incertae sedis</taxon>
        <taxon>Mucoromycota</taxon>
        <taxon>Mortierellomycotina</taxon>
        <taxon>Mortierellomycetes</taxon>
        <taxon>Mortierellales</taxon>
        <taxon>Mortierellaceae</taxon>
        <taxon>Lobosporangium</taxon>
    </lineage>
</organism>